<protein>
    <submittedName>
        <fullName evidence="2">Uncharacterized protein</fullName>
    </submittedName>
</protein>
<name>A0AAV0VS12_9HEMI</name>
<evidence type="ECO:0000256" key="1">
    <source>
        <dbReference type="SAM" id="MobiDB-lite"/>
    </source>
</evidence>
<evidence type="ECO:0000313" key="2">
    <source>
        <dbReference type="EMBL" id="CAI6346380.1"/>
    </source>
</evidence>
<feature type="region of interest" description="Disordered" evidence="1">
    <location>
        <begin position="1"/>
        <end position="31"/>
    </location>
</feature>
<keyword evidence="3" id="KW-1185">Reference proteome</keyword>
<reference evidence="2 3" key="1">
    <citation type="submission" date="2023-01" db="EMBL/GenBank/DDBJ databases">
        <authorList>
            <person name="Whitehead M."/>
        </authorList>
    </citation>
    <scope>NUCLEOTIDE SEQUENCE [LARGE SCALE GENOMIC DNA]</scope>
</reference>
<dbReference type="AlphaFoldDB" id="A0AAV0VS12"/>
<evidence type="ECO:0000313" key="3">
    <source>
        <dbReference type="Proteomes" id="UP001160148"/>
    </source>
</evidence>
<comment type="caution">
    <text evidence="2">The sequence shown here is derived from an EMBL/GenBank/DDBJ whole genome shotgun (WGS) entry which is preliminary data.</text>
</comment>
<sequence length="89" mass="10797">MVKIREKDKRTREEYFDMTSKEQKLENEKTDEPEYLHIGDMTEKCQYCDPSCFKNEKGRSTNTRFCHGIFKLPEHNAYPQELKDLLYLR</sequence>
<accession>A0AAV0VS12</accession>
<dbReference type="Proteomes" id="UP001160148">
    <property type="component" value="Unassembled WGS sequence"/>
</dbReference>
<proteinExistence type="predicted"/>
<organism evidence="2 3">
    <name type="scientific">Macrosiphum euphorbiae</name>
    <name type="common">potato aphid</name>
    <dbReference type="NCBI Taxonomy" id="13131"/>
    <lineage>
        <taxon>Eukaryota</taxon>
        <taxon>Metazoa</taxon>
        <taxon>Ecdysozoa</taxon>
        <taxon>Arthropoda</taxon>
        <taxon>Hexapoda</taxon>
        <taxon>Insecta</taxon>
        <taxon>Pterygota</taxon>
        <taxon>Neoptera</taxon>
        <taxon>Paraneoptera</taxon>
        <taxon>Hemiptera</taxon>
        <taxon>Sternorrhyncha</taxon>
        <taxon>Aphidomorpha</taxon>
        <taxon>Aphidoidea</taxon>
        <taxon>Aphididae</taxon>
        <taxon>Macrosiphini</taxon>
        <taxon>Macrosiphum</taxon>
    </lineage>
</organism>
<dbReference type="EMBL" id="CARXXK010000001">
    <property type="protein sequence ID" value="CAI6346380.1"/>
    <property type="molecule type" value="Genomic_DNA"/>
</dbReference>
<gene>
    <name evidence="2" type="ORF">MEUPH1_LOCUS3295</name>
</gene>